<dbReference type="InterPro" id="IPR020471">
    <property type="entry name" value="AKR"/>
</dbReference>
<dbReference type="SUPFAM" id="SSF51430">
    <property type="entry name" value="NAD(P)-linked oxidoreductase"/>
    <property type="match status" value="1"/>
</dbReference>
<dbReference type="InterPro" id="IPR003582">
    <property type="entry name" value="ShKT_dom"/>
</dbReference>
<name>A0A835WRD3_9CHLO</name>
<dbReference type="GO" id="GO:0016491">
    <property type="term" value="F:oxidoreductase activity"/>
    <property type="evidence" value="ECO:0007669"/>
    <property type="project" value="InterPro"/>
</dbReference>
<proteinExistence type="predicted"/>
<dbReference type="PANTHER" id="PTHR42686">
    <property type="entry name" value="GH17980P-RELATED"/>
    <property type="match status" value="1"/>
</dbReference>
<dbReference type="Proteomes" id="UP000613740">
    <property type="component" value="Unassembled WGS sequence"/>
</dbReference>
<dbReference type="GO" id="GO:0005829">
    <property type="term" value="C:cytosol"/>
    <property type="evidence" value="ECO:0007669"/>
    <property type="project" value="TreeGrafter"/>
</dbReference>
<dbReference type="OrthoDB" id="48988at2759"/>
<gene>
    <name evidence="3" type="ORF">HYH02_003067</name>
</gene>
<feature type="chain" id="PRO_5032850064" description="ShKT domain-containing protein" evidence="1">
    <location>
        <begin position="22"/>
        <end position="505"/>
    </location>
</feature>
<keyword evidence="1" id="KW-0732">Signal</keyword>
<evidence type="ECO:0000256" key="1">
    <source>
        <dbReference type="SAM" id="SignalP"/>
    </source>
</evidence>
<organism evidence="3 4">
    <name type="scientific">Chlamydomonas schloesseri</name>
    <dbReference type="NCBI Taxonomy" id="2026947"/>
    <lineage>
        <taxon>Eukaryota</taxon>
        <taxon>Viridiplantae</taxon>
        <taxon>Chlorophyta</taxon>
        <taxon>core chlorophytes</taxon>
        <taxon>Chlorophyceae</taxon>
        <taxon>CS clade</taxon>
        <taxon>Chlamydomonadales</taxon>
        <taxon>Chlamydomonadaceae</taxon>
        <taxon>Chlamydomonas</taxon>
    </lineage>
</organism>
<reference evidence="3" key="1">
    <citation type="journal article" date="2020" name="bioRxiv">
        <title>Comparative genomics of Chlamydomonas.</title>
        <authorList>
            <person name="Craig R.J."/>
            <person name="Hasan A.R."/>
            <person name="Ness R.W."/>
            <person name="Keightley P.D."/>
        </authorList>
    </citation>
    <scope>NUCLEOTIDE SEQUENCE</scope>
    <source>
        <strain evidence="3">CCAP 11/173</strain>
    </source>
</reference>
<evidence type="ECO:0000313" key="3">
    <source>
        <dbReference type="EMBL" id="KAG2452029.1"/>
    </source>
</evidence>
<evidence type="ECO:0000259" key="2">
    <source>
        <dbReference type="PROSITE" id="PS51670"/>
    </source>
</evidence>
<keyword evidence="4" id="KW-1185">Reference proteome</keyword>
<dbReference type="EMBL" id="JAEHOD010000006">
    <property type="protein sequence ID" value="KAG2452029.1"/>
    <property type="molecule type" value="Genomic_DNA"/>
</dbReference>
<accession>A0A835WRD3</accession>
<dbReference type="PANTHER" id="PTHR42686:SF1">
    <property type="entry name" value="GH17980P-RELATED"/>
    <property type="match status" value="1"/>
</dbReference>
<dbReference type="Pfam" id="PF00248">
    <property type="entry name" value="Aldo_ket_red"/>
    <property type="match status" value="1"/>
</dbReference>
<dbReference type="CDD" id="cd19099">
    <property type="entry name" value="AKR_unchar"/>
    <property type="match status" value="1"/>
</dbReference>
<comment type="caution">
    <text evidence="3">The sequence shown here is derived from an EMBL/GenBank/DDBJ whole genome shotgun (WGS) entry which is preliminary data.</text>
</comment>
<evidence type="ECO:0000313" key="4">
    <source>
        <dbReference type="Proteomes" id="UP000613740"/>
    </source>
</evidence>
<dbReference type="InterPro" id="IPR036812">
    <property type="entry name" value="NAD(P)_OxRdtase_dom_sf"/>
</dbReference>
<sequence length="505" mass="52902">MLALACVVILVAAGPWSLAEAAAERDDAFIGYSERAAECKDRLENCHGKAKHDGCVRDPYNMRTFCPISCGVSKCMSTGTLKVRHRGSANQEDTSIFAQRWTAGQLGLKGAGGGGGGGRSHFRNLMLGGEKLQLSSLGVGTYLGGMDGRTDDAVAAAVIYSVASGWNVIDTASNYRWGHAESAIGAALDSLLAGASVRDFLQDGEYAADITRGMLFISTKAGFTDEALVRRLVKERALVRREVVDGHCLAPAYLRASVNASLERLNLHTVDLVYLHNPAEMQLQGLGKAGFKAKMVEAFKALEELRAAGLLRHYGVASWDCFRVPPTDAGHLSLEEVVSWAREAGGDKHGFAAIQLPVSAGMPEAWSQPWQVVANASVSVMQAAEQLGLAVFTSGPLGEGDLLKRLTSRLDGVVELRGQSTTAQKLIQIARSTPGKNMASALVGHKTREFVMSNTAVATMEPLSESDFHSAMRAVRAILSEGGAAAAGAGAAGGGGAGAGAAASS</sequence>
<feature type="domain" description="ShKT" evidence="2">
    <location>
        <begin position="39"/>
        <end position="75"/>
    </location>
</feature>
<dbReference type="InterPro" id="IPR023210">
    <property type="entry name" value="NADP_OxRdtase_dom"/>
</dbReference>
<dbReference type="Gene3D" id="3.20.20.100">
    <property type="entry name" value="NADP-dependent oxidoreductase domain"/>
    <property type="match status" value="1"/>
</dbReference>
<protein>
    <recommendedName>
        <fullName evidence="2">ShKT domain-containing protein</fullName>
    </recommendedName>
</protein>
<dbReference type="AlphaFoldDB" id="A0A835WRD3"/>
<feature type="signal peptide" evidence="1">
    <location>
        <begin position="1"/>
        <end position="21"/>
    </location>
</feature>
<dbReference type="PROSITE" id="PS51670">
    <property type="entry name" value="SHKT"/>
    <property type="match status" value="1"/>
</dbReference>